<keyword evidence="3" id="KW-1185">Reference proteome</keyword>
<gene>
    <name evidence="2" type="ORF">GCM10017567_59290</name>
</gene>
<reference evidence="3" key="1">
    <citation type="journal article" date="2019" name="Int. J. Syst. Evol. Microbiol.">
        <title>The Global Catalogue of Microorganisms (GCM) 10K type strain sequencing project: providing services to taxonomists for standard genome sequencing and annotation.</title>
        <authorList>
            <consortium name="The Broad Institute Genomics Platform"/>
            <consortium name="The Broad Institute Genome Sequencing Center for Infectious Disease"/>
            <person name="Wu L."/>
            <person name="Ma J."/>
        </authorList>
    </citation>
    <scope>NUCLEOTIDE SEQUENCE [LARGE SCALE GENOMIC DNA]</scope>
    <source>
        <strain evidence="3">CGMCC 4.7680</strain>
    </source>
</reference>
<comment type="caution">
    <text evidence="2">The sequence shown here is derived from an EMBL/GenBank/DDBJ whole genome shotgun (WGS) entry which is preliminary data.</text>
</comment>
<keyword evidence="1" id="KW-0472">Membrane</keyword>
<dbReference type="RefSeq" id="WP_191314597.1">
    <property type="nucleotide sequence ID" value="NZ_BNAW01000032.1"/>
</dbReference>
<evidence type="ECO:0000313" key="2">
    <source>
        <dbReference type="EMBL" id="GHG31307.1"/>
    </source>
</evidence>
<keyword evidence="1" id="KW-1133">Transmembrane helix</keyword>
<dbReference type="EMBL" id="BNAW01000032">
    <property type="protein sequence ID" value="GHG31307.1"/>
    <property type="molecule type" value="Genomic_DNA"/>
</dbReference>
<evidence type="ECO:0000313" key="3">
    <source>
        <dbReference type="Proteomes" id="UP000649955"/>
    </source>
</evidence>
<evidence type="ECO:0000256" key="1">
    <source>
        <dbReference type="SAM" id="Phobius"/>
    </source>
</evidence>
<feature type="transmembrane region" description="Helical" evidence="1">
    <location>
        <begin position="20"/>
        <end position="38"/>
    </location>
</feature>
<name>A0ABQ3KT69_9PSEU</name>
<keyword evidence="1" id="KW-0812">Transmembrane</keyword>
<accession>A0ABQ3KT69</accession>
<protein>
    <submittedName>
        <fullName evidence="2">Uncharacterized protein</fullName>
    </submittedName>
</protein>
<organism evidence="2 3">
    <name type="scientific">Amycolatopsis bullii</name>
    <dbReference type="NCBI Taxonomy" id="941987"/>
    <lineage>
        <taxon>Bacteria</taxon>
        <taxon>Bacillati</taxon>
        <taxon>Actinomycetota</taxon>
        <taxon>Actinomycetes</taxon>
        <taxon>Pseudonocardiales</taxon>
        <taxon>Pseudonocardiaceae</taxon>
        <taxon>Amycolatopsis</taxon>
    </lineage>
</organism>
<dbReference type="Proteomes" id="UP000649955">
    <property type="component" value="Unassembled WGS sequence"/>
</dbReference>
<sequence>MAARILLAATRGSQDWADSGTTFTLLSWTVLAGGFAVWSSRLTRSRTIWLAGLPCVALGAMPTAIVAVDLLFLLPR</sequence>
<feature type="transmembrane region" description="Helical" evidence="1">
    <location>
        <begin position="50"/>
        <end position="74"/>
    </location>
</feature>
<proteinExistence type="predicted"/>